<reference evidence="3" key="1">
    <citation type="journal article" date="2015" name="Genome Announc.">
        <title>Draft genome sequence of Talaromyces cellulolyticus strain Y-94, a source of lignocellulosic biomass-degrading enzymes.</title>
        <authorList>
            <person name="Fujii T."/>
            <person name="Koike H."/>
            <person name="Sawayama S."/>
            <person name="Yano S."/>
            <person name="Inoue H."/>
        </authorList>
    </citation>
    <scope>NUCLEOTIDE SEQUENCE [LARGE SCALE GENOMIC DNA]</scope>
    <source>
        <strain evidence="3">Y-94</strain>
    </source>
</reference>
<evidence type="ECO:0000313" key="2">
    <source>
        <dbReference type="EMBL" id="GAM43618.1"/>
    </source>
</evidence>
<dbReference type="AlphaFoldDB" id="A0A6V8HNT3"/>
<dbReference type="EMBL" id="DF933856">
    <property type="protein sequence ID" value="GAM43618.1"/>
    <property type="molecule type" value="Genomic_DNA"/>
</dbReference>
<sequence>MKGDPEFVILKYQSWLDTEKFEKEVVGAIVKQYLNPVRDYCPVEESQWNKLKFTEGCLTNFDLTNSKEGGVSAIASLDSLAGFNVNADMEDKVHLEGKFIRFKRLLQHDQFFDERKTDPAVRKTVPRWIKWPYLNPVWVVVGIMTCEDVTIDFENRRELQVGGHVELPIGEITVAGMPLENAGNPKVSFEAHKKTATVFKAKSGRNQIFALELRKVTTSKFKSKILKMGDSGPVVKDGRLAANDSDDSDDSDGEAVQDLKKPVTVDELILE</sequence>
<gene>
    <name evidence="2" type="ORF">TCE0_060f18571</name>
</gene>
<feature type="compositionally biased region" description="Acidic residues" evidence="1">
    <location>
        <begin position="244"/>
        <end position="255"/>
    </location>
</feature>
<keyword evidence="3" id="KW-1185">Reference proteome</keyword>
<protein>
    <submittedName>
        <fullName evidence="2">Uncharacterized protein</fullName>
    </submittedName>
</protein>
<evidence type="ECO:0000256" key="1">
    <source>
        <dbReference type="SAM" id="MobiDB-lite"/>
    </source>
</evidence>
<comment type="caution">
    <text evidence="2">The sequence shown here is derived from an EMBL/GenBank/DDBJ whole genome shotgun (WGS) entry which is preliminary data.</text>
</comment>
<accession>A0A6V8HNT3</accession>
<evidence type="ECO:0000313" key="3">
    <source>
        <dbReference type="Proteomes" id="UP000053095"/>
    </source>
</evidence>
<dbReference type="Proteomes" id="UP000053095">
    <property type="component" value="Unassembled WGS sequence"/>
</dbReference>
<name>A0A6V8HNT3_TALPI</name>
<organism evidence="2 3">
    <name type="scientific">Talaromyces pinophilus</name>
    <name type="common">Penicillium pinophilum</name>
    <dbReference type="NCBI Taxonomy" id="128442"/>
    <lineage>
        <taxon>Eukaryota</taxon>
        <taxon>Fungi</taxon>
        <taxon>Dikarya</taxon>
        <taxon>Ascomycota</taxon>
        <taxon>Pezizomycotina</taxon>
        <taxon>Eurotiomycetes</taxon>
        <taxon>Eurotiomycetidae</taxon>
        <taxon>Eurotiales</taxon>
        <taxon>Trichocomaceae</taxon>
        <taxon>Talaromyces</taxon>
        <taxon>Talaromyces sect. Talaromyces</taxon>
    </lineage>
</organism>
<feature type="region of interest" description="Disordered" evidence="1">
    <location>
        <begin position="234"/>
        <end position="258"/>
    </location>
</feature>
<proteinExistence type="predicted"/>